<dbReference type="PROSITE" id="PS51318">
    <property type="entry name" value="TAT"/>
    <property type="match status" value="1"/>
</dbReference>
<dbReference type="PANTHER" id="PTHR30006:SF3">
    <property type="entry name" value="THIAMINE-BINDING PERIPLASMIC PROTEIN"/>
    <property type="match status" value="1"/>
</dbReference>
<protein>
    <submittedName>
        <fullName evidence="6">ABC transporter substrate-binding protein</fullName>
    </submittedName>
</protein>
<dbReference type="RefSeq" id="WP_345247521.1">
    <property type="nucleotide sequence ID" value="NZ_BAABFO010000005.1"/>
</dbReference>
<name>A0ABP8GP57_9BURK</name>
<evidence type="ECO:0000256" key="1">
    <source>
        <dbReference type="ARBA" id="ARBA00004418"/>
    </source>
</evidence>
<keyword evidence="4" id="KW-0732">Signal</keyword>
<evidence type="ECO:0000256" key="3">
    <source>
        <dbReference type="ARBA" id="ARBA00022448"/>
    </source>
</evidence>
<reference evidence="7" key="1">
    <citation type="journal article" date="2019" name="Int. J. Syst. Evol. Microbiol.">
        <title>The Global Catalogue of Microorganisms (GCM) 10K type strain sequencing project: providing services to taxonomists for standard genome sequencing and annotation.</title>
        <authorList>
            <consortium name="The Broad Institute Genomics Platform"/>
            <consortium name="The Broad Institute Genome Sequencing Center for Infectious Disease"/>
            <person name="Wu L."/>
            <person name="Ma J."/>
        </authorList>
    </citation>
    <scope>NUCLEOTIDE SEQUENCE [LARGE SCALE GENOMIC DNA]</scope>
    <source>
        <strain evidence="7">JCM 17666</strain>
    </source>
</reference>
<keyword evidence="5" id="KW-0574">Periplasm</keyword>
<dbReference type="Gene3D" id="3.40.190.10">
    <property type="entry name" value="Periplasmic binding protein-like II"/>
    <property type="match status" value="2"/>
</dbReference>
<dbReference type="EMBL" id="BAABFO010000005">
    <property type="protein sequence ID" value="GAA4327855.1"/>
    <property type="molecule type" value="Genomic_DNA"/>
</dbReference>
<comment type="subcellular location">
    <subcellularLocation>
        <location evidence="1">Periplasm</location>
    </subcellularLocation>
</comment>
<keyword evidence="7" id="KW-1185">Reference proteome</keyword>
<dbReference type="SUPFAM" id="SSF53850">
    <property type="entry name" value="Periplasmic binding protein-like II"/>
    <property type="match status" value="1"/>
</dbReference>
<dbReference type="CDD" id="cd13589">
    <property type="entry name" value="PBP2_polyamine_RpCGA009"/>
    <property type="match status" value="1"/>
</dbReference>
<evidence type="ECO:0000256" key="2">
    <source>
        <dbReference type="ARBA" id="ARBA00008520"/>
    </source>
</evidence>
<evidence type="ECO:0000256" key="5">
    <source>
        <dbReference type="ARBA" id="ARBA00022764"/>
    </source>
</evidence>
<proteinExistence type="inferred from homology"/>
<evidence type="ECO:0000313" key="7">
    <source>
        <dbReference type="Proteomes" id="UP001501671"/>
    </source>
</evidence>
<organism evidence="6 7">
    <name type="scientific">Pigmentiphaga soli</name>
    <dbReference type="NCBI Taxonomy" id="1007095"/>
    <lineage>
        <taxon>Bacteria</taxon>
        <taxon>Pseudomonadati</taxon>
        <taxon>Pseudomonadota</taxon>
        <taxon>Betaproteobacteria</taxon>
        <taxon>Burkholderiales</taxon>
        <taxon>Alcaligenaceae</taxon>
        <taxon>Pigmentiphaga</taxon>
    </lineage>
</organism>
<evidence type="ECO:0000313" key="6">
    <source>
        <dbReference type="EMBL" id="GAA4327855.1"/>
    </source>
</evidence>
<dbReference type="Pfam" id="PF13416">
    <property type="entry name" value="SBP_bac_8"/>
    <property type="match status" value="1"/>
</dbReference>
<dbReference type="Proteomes" id="UP001501671">
    <property type="component" value="Unassembled WGS sequence"/>
</dbReference>
<dbReference type="InterPro" id="IPR006311">
    <property type="entry name" value="TAT_signal"/>
</dbReference>
<dbReference type="InterPro" id="IPR006059">
    <property type="entry name" value="SBP"/>
</dbReference>
<comment type="caution">
    <text evidence="6">The sequence shown here is derived from an EMBL/GenBank/DDBJ whole genome shotgun (WGS) entry which is preliminary data.</text>
</comment>
<keyword evidence="3" id="KW-0813">Transport</keyword>
<evidence type="ECO:0000256" key="4">
    <source>
        <dbReference type="ARBA" id="ARBA00022729"/>
    </source>
</evidence>
<comment type="similarity">
    <text evidence="2">Belongs to the bacterial solute-binding protein 1 family.</text>
</comment>
<accession>A0ABP8GP57</accession>
<dbReference type="PANTHER" id="PTHR30006">
    <property type="entry name" value="THIAMINE-BINDING PERIPLASMIC PROTEIN-RELATED"/>
    <property type="match status" value="1"/>
</dbReference>
<gene>
    <name evidence="6" type="ORF">GCM10023144_12950</name>
</gene>
<sequence>MGIKPFDIMPAAAGAARALPDAGRRQFAARMAALGAGAAGLGSLRLARAAGSDIVLANFGGDALRATNSCYVEPFQKANPGVKVRIDGSGPTSGKVKAIVESGRISWDVVDRNFHGSLELGPQGLLEEMDYSIVDGSKVLPGYAGKWGLGSYTYANVLTWNTKAFGGRAPRTWADFWNVKDFPGKRTMRKHTDGVLEAALLADGVPKDKLYPLDLPRAFKKLRELKDHLIFWNSHTESYQLLRDREVTMGCLASSRAVPLKRDTKGEIDYTFNEGSFFVSGWAVLKGAPSGKKVFEFIASTQDPQRQVEFFKQMGCGPINPAANAMIPADLQETNPSNPKHLAVMVAADNDWYAKNSADALKRFFDEVLA</sequence>